<dbReference type="InterPro" id="IPR036866">
    <property type="entry name" value="RibonucZ/Hydroxyglut_hydro"/>
</dbReference>
<dbReference type="InterPro" id="IPR025638">
    <property type="entry name" value="DUF4336"/>
</dbReference>
<name>A0AAN6N9Y3_9PEZI</name>
<dbReference type="PANTHER" id="PTHR33835:SF1">
    <property type="entry name" value="METALLO-BETA-LACTAMASE DOMAIN-CONTAINING PROTEIN"/>
    <property type="match status" value="1"/>
</dbReference>
<reference evidence="2" key="1">
    <citation type="journal article" date="2023" name="Mol. Phylogenet. Evol.">
        <title>Genome-scale phylogeny and comparative genomics of the fungal order Sordariales.</title>
        <authorList>
            <person name="Hensen N."/>
            <person name="Bonometti L."/>
            <person name="Westerberg I."/>
            <person name="Brannstrom I.O."/>
            <person name="Guillou S."/>
            <person name="Cros-Aarteil S."/>
            <person name="Calhoun S."/>
            <person name="Haridas S."/>
            <person name="Kuo A."/>
            <person name="Mondo S."/>
            <person name="Pangilinan J."/>
            <person name="Riley R."/>
            <person name="LaButti K."/>
            <person name="Andreopoulos B."/>
            <person name="Lipzen A."/>
            <person name="Chen C."/>
            <person name="Yan M."/>
            <person name="Daum C."/>
            <person name="Ng V."/>
            <person name="Clum A."/>
            <person name="Steindorff A."/>
            <person name="Ohm R.A."/>
            <person name="Martin F."/>
            <person name="Silar P."/>
            <person name="Natvig D.O."/>
            <person name="Lalanne C."/>
            <person name="Gautier V."/>
            <person name="Ament-Velasquez S.L."/>
            <person name="Kruys A."/>
            <person name="Hutchinson M.I."/>
            <person name="Powell A.J."/>
            <person name="Barry K."/>
            <person name="Miller A.N."/>
            <person name="Grigoriev I.V."/>
            <person name="Debuchy R."/>
            <person name="Gladieux P."/>
            <person name="Hiltunen Thoren M."/>
            <person name="Johannesson H."/>
        </authorList>
    </citation>
    <scope>NUCLEOTIDE SEQUENCE [LARGE SCALE GENOMIC DNA]</scope>
    <source>
        <strain evidence="2">CBS 340.73</strain>
    </source>
</reference>
<gene>
    <name evidence="1" type="ORF">QBC46DRAFT_381187</name>
</gene>
<dbReference type="SUPFAM" id="SSF56281">
    <property type="entry name" value="Metallo-hydrolase/oxidoreductase"/>
    <property type="match status" value="1"/>
</dbReference>
<proteinExistence type="predicted"/>
<evidence type="ECO:0000313" key="1">
    <source>
        <dbReference type="EMBL" id="KAK3941890.1"/>
    </source>
</evidence>
<dbReference type="EMBL" id="MU853778">
    <property type="protein sequence ID" value="KAK3941890.1"/>
    <property type="molecule type" value="Genomic_DNA"/>
</dbReference>
<evidence type="ECO:0000313" key="2">
    <source>
        <dbReference type="Proteomes" id="UP001303473"/>
    </source>
</evidence>
<dbReference type="Pfam" id="PF14234">
    <property type="entry name" value="DUF4336"/>
    <property type="match status" value="1"/>
</dbReference>
<keyword evidence="2" id="KW-1185">Reference proteome</keyword>
<dbReference type="PANTHER" id="PTHR33835">
    <property type="entry name" value="YALI0C07656P"/>
    <property type="match status" value="1"/>
</dbReference>
<sequence length="276" mass="30922">MSSKLVPANPSEVMVIRNVTPNIVTFSVPFMRFGKFPIGGRGTPVKLSSGSLAVFSPVALTPEARAKVQEMGGDLRYIVALDAEHHIFLSTWARAFPDAKLIGPAGLPEKRARMADDDDMIGREPFAVVFPSRTSKVEIDPEDFDRDFAYEFVDAHPNKELVFFYRPDRVLIEADLMFNLPANEQYSRAPGGSPTNMGMLARIFSSFQTTEGDAKGMKRFLWYVISRGDRKGFNESIQRINSWDFDTIIPCHGDTIQGNAKAVFEKVFAWHLQGHK</sequence>
<comment type="caution">
    <text evidence="1">The sequence shown here is derived from an EMBL/GenBank/DDBJ whole genome shotgun (WGS) entry which is preliminary data.</text>
</comment>
<protein>
    <recommendedName>
        <fullName evidence="3">Nuclear protein Qri2/Nse4</fullName>
    </recommendedName>
</protein>
<dbReference type="Proteomes" id="UP001303473">
    <property type="component" value="Unassembled WGS sequence"/>
</dbReference>
<organism evidence="1 2">
    <name type="scientific">Diplogelasinospora grovesii</name>
    <dbReference type="NCBI Taxonomy" id="303347"/>
    <lineage>
        <taxon>Eukaryota</taxon>
        <taxon>Fungi</taxon>
        <taxon>Dikarya</taxon>
        <taxon>Ascomycota</taxon>
        <taxon>Pezizomycotina</taxon>
        <taxon>Sordariomycetes</taxon>
        <taxon>Sordariomycetidae</taxon>
        <taxon>Sordariales</taxon>
        <taxon>Diplogelasinosporaceae</taxon>
        <taxon>Diplogelasinospora</taxon>
    </lineage>
</organism>
<dbReference type="Gene3D" id="3.60.15.10">
    <property type="entry name" value="Ribonuclease Z/Hydroxyacylglutathione hydrolase-like"/>
    <property type="match status" value="1"/>
</dbReference>
<evidence type="ECO:0008006" key="3">
    <source>
        <dbReference type="Google" id="ProtNLM"/>
    </source>
</evidence>
<accession>A0AAN6N9Y3</accession>
<dbReference type="AlphaFoldDB" id="A0AAN6N9Y3"/>